<organism evidence="4 5">
    <name type="scientific">Candidatus Accumulibacter vicinus</name>
    <dbReference type="NCBI Taxonomy" id="2954382"/>
    <lineage>
        <taxon>Bacteria</taxon>
        <taxon>Pseudomonadati</taxon>
        <taxon>Pseudomonadota</taxon>
        <taxon>Betaproteobacteria</taxon>
        <taxon>Candidatus Accumulibacter</taxon>
    </lineage>
</organism>
<evidence type="ECO:0000259" key="3">
    <source>
        <dbReference type="Pfam" id="PF01370"/>
    </source>
</evidence>
<evidence type="ECO:0000313" key="4">
    <source>
        <dbReference type="EMBL" id="KFB69416.1"/>
    </source>
</evidence>
<dbReference type="Gene3D" id="3.40.50.720">
    <property type="entry name" value="NAD(P)-binding Rossmann-like Domain"/>
    <property type="match status" value="1"/>
</dbReference>
<dbReference type="InterPro" id="IPR001509">
    <property type="entry name" value="Epimerase_deHydtase"/>
</dbReference>
<sequence>MLDGAAGHPVRHMLFLSSGAIYGPQPPDMACMAEDYRGGPDPASVSSVYGEGKRAAELLCAIAAAESLPVVIARCFTFIGPGLPLDAHFAAGNFLRDAAAGNEIVIKGDGRPLRSYLYAADLAIWLWTLLLKGRAGRAYNVGSEEAVSIGELARQITTCAAAPGVAILGKPGGGAAERYVPDTGRARSELGLAQYLDLPEAIRRTLAWMELAAT</sequence>
<dbReference type="STRING" id="1457154.CAPSK01_000890"/>
<comment type="similarity">
    <text evidence="2">Belongs to the NAD(P)-dependent epimerase/dehydratase family.</text>
</comment>
<accession>A0A084Y3X2</accession>
<evidence type="ECO:0000313" key="5">
    <source>
        <dbReference type="Proteomes" id="UP000019812"/>
    </source>
</evidence>
<reference evidence="4 5" key="1">
    <citation type="submission" date="2014-07" db="EMBL/GenBank/DDBJ databases">
        <title>Expanding our view of genomic diversity in Candidatus Accumulibacter clades.</title>
        <authorList>
            <person name="Skennerton C.T."/>
            <person name="Barr J.J."/>
            <person name="Slater F.R."/>
            <person name="Bond P.L."/>
            <person name="Tyson G.W."/>
        </authorList>
    </citation>
    <scope>NUCLEOTIDE SEQUENCE [LARGE SCALE GENOMIC DNA]</scope>
    <source>
        <strain evidence="5">SK-01</strain>
    </source>
</reference>
<protein>
    <submittedName>
        <fullName evidence="4">dTDP-glucose 4,6-dehydratase</fullName>
        <ecNumber evidence="4">4.2.1.46</ecNumber>
    </submittedName>
</protein>
<dbReference type="SUPFAM" id="SSF51735">
    <property type="entry name" value="NAD(P)-binding Rossmann-fold domains"/>
    <property type="match status" value="1"/>
</dbReference>
<dbReference type="Gene3D" id="3.90.25.10">
    <property type="entry name" value="UDP-galactose 4-epimerase, domain 1"/>
    <property type="match status" value="1"/>
</dbReference>
<dbReference type="PANTHER" id="PTHR43000">
    <property type="entry name" value="DTDP-D-GLUCOSE 4,6-DEHYDRATASE-RELATED"/>
    <property type="match status" value="1"/>
</dbReference>
<proteinExistence type="inferred from homology"/>
<evidence type="ECO:0000256" key="1">
    <source>
        <dbReference type="ARBA" id="ARBA00005125"/>
    </source>
</evidence>
<feature type="domain" description="NAD-dependent epimerase/dehydratase" evidence="3">
    <location>
        <begin position="3"/>
        <end position="142"/>
    </location>
</feature>
<dbReference type="InterPro" id="IPR036291">
    <property type="entry name" value="NAD(P)-bd_dom_sf"/>
</dbReference>
<dbReference type="EMBL" id="JDSS02000015">
    <property type="protein sequence ID" value="KFB69416.1"/>
    <property type="molecule type" value="Genomic_DNA"/>
</dbReference>
<comment type="pathway">
    <text evidence="1">Bacterial outer membrane biogenesis; LPS O-antigen biosynthesis.</text>
</comment>
<name>A0A084Y3X2_9PROT</name>
<gene>
    <name evidence="4" type="primary">rfbB</name>
    <name evidence="4" type="ORF">CAPSK01_000890</name>
</gene>
<dbReference type="GO" id="GO:0008460">
    <property type="term" value="F:dTDP-glucose 4,6-dehydratase activity"/>
    <property type="evidence" value="ECO:0007669"/>
    <property type="project" value="UniProtKB-EC"/>
</dbReference>
<dbReference type="EC" id="4.2.1.46" evidence="4"/>
<evidence type="ECO:0000256" key="2">
    <source>
        <dbReference type="ARBA" id="ARBA00007637"/>
    </source>
</evidence>
<dbReference type="AlphaFoldDB" id="A0A084Y3X2"/>
<comment type="caution">
    <text evidence="4">The sequence shown here is derived from an EMBL/GenBank/DDBJ whole genome shotgun (WGS) entry which is preliminary data.</text>
</comment>
<keyword evidence="4" id="KW-0456">Lyase</keyword>
<dbReference type="Pfam" id="PF01370">
    <property type="entry name" value="Epimerase"/>
    <property type="match status" value="1"/>
</dbReference>
<dbReference type="Proteomes" id="UP000019812">
    <property type="component" value="Unassembled WGS sequence"/>
</dbReference>